<dbReference type="RefSeq" id="WP_084135617.1">
    <property type="nucleotide sequence ID" value="NZ_FQXE01000001.1"/>
</dbReference>
<sequence length="276" mass="29977">MTGTTMKASVVLTRPQGKNEQLAGRLRAAGWQALILPALRICPLLRDGDQLPSPADYDLIVFVSSNAVRFYLDLLDRRPGGHCWPERTLAATVGRSSAQPLYDSGLMPHAHILHPDPGSQSQDSEALWALLQPRLHRLGRVLIVRGVSGREWLGAQCEEAGARVERLALYGREPALWRADQAADLRKALARPESCVFLLTSGESVDAVHANVRRLGLEAAWARCRFVVIHERVAGRLQSVLGASGNVAAPMVKVCSPSDDAIFQAIGQMASPQESS</sequence>
<evidence type="ECO:0000256" key="5">
    <source>
        <dbReference type="ARBA" id="ARBA00023244"/>
    </source>
</evidence>
<evidence type="ECO:0000256" key="6">
    <source>
        <dbReference type="ARBA" id="ARBA00037589"/>
    </source>
</evidence>
<dbReference type="InterPro" id="IPR003754">
    <property type="entry name" value="4pyrrol_synth_uPrphyn_synth"/>
</dbReference>
<keyword evidence="5 9" id="KW-0627">Porphyrin biosynthesis</keyword>
<dbReference type="InterPro" id="IPR036108">
    <property type="entry name" value="4pyrrol_syn_uPrphyn_synt_sf"/>
</dbReference>
<keyword evidence="4 9" id="KW-0456">Lyase</keyword>
<proteinExistence type="inferred from homology"/>
<dbReference type="Proteomes" id="UP000184226">
    <property type="component" value="Unassembled WGS sequence"/>
</dbReference>
<feature type="domain" description="Tetrapyrrole biosynthesis uroporphyrinogen III synthase" evidence="10">
    <location>
        <begin position="21"/>
        <end position="239"/>
    </location>
</feature>
<evidence type="ECO:0000259" key="10">
    <source>
        <dbReference type="Pfam" id="PF02602"/>
    </source>
</evidence>
<dbReference type="EC" id="4.2.1.75" evidence="3 9"/>
<dbReference type="GO" id="GO:0006782">
    <property type="term" value="P:protoporphyrinogen IX biosynthetic process"/>
    <property type="evidence" value="ECO:0007669"/>
    <property type="project" value="UniProtKB-UniRule"/>
</dbReference>
<dbReference type="PANTHER" id="PTHR38042:SF1">
    <property type="entry name" value="UROPORPHYRINOGEN-III SYNTHASE, CHLOROPLASTIC"/>
    <property type="match status" value="1"/>
</dbReference>
<evidence type="ECO:0000313" key="12">
    <source>
        <dbReference type="Proteomes" id="UP000184226"/>
    </source>
</evidence>
<name>A0A1M5MG80_9BURK</name>
<gene>
    <name evidence="11" type="ORF">SAMN04488135_101208</name>
</gene>
<dbReference type="OrthoDB" id="9787650at2"/>
<dbReference type="Pfam" id="PF02602">
    <property type="entry name" value="HEM4"/>
    <property type="match status" value="1"/>
</dbReference>
<organism evidence="11 12">
    <name type="scientific">Pollutimonas bauzanensis</name>
    <dbReference type="NCBI Taxonomy" id="658167"/>
    <lineage>
        <taxon>Bacteria</taxon>
        <taxon>Pseudomonadati</taxon>
        <taxon>Pseudomonadota</taxon>
        <taxon>Betaproteobacteria</taxon>
        <taxon>Burkholderiales</taxon>
        <taxon>Alcaligenaceae</taxon>
        <taxon>Pollutimonas</taxon>
    </lineage>
</organism>
<dbReference type="GO" id="GO:0004852">
    <property type="term" value="F:uroporphyrinogen-III synthase activity"/>
    <property type="evidence" value="ECO:0007669"/>
    <property type="project" value="UniProtKB-UniRule"/>
</dbReference>
<protein>
    <recommendedName>
        <fullName evidence="7 9">Uroporphyrinogen-III synthase</fullName>
        <ecNumber evidence="3 9">4.2.1.75</ecNumber>
    </recommendedName>
</protein>
<comment type="similarity">
    <text evidence="2 9">Belongs to the uroporphyrinogen-III synthase family.</text>
</comment>
<evidence type="ECO:0000256" key="9">
    <source>
        <dbReference type="RuleBase" id="RU366031"/>
    </source>
</evidence>
<accession>A0A1M5MG80</accession>
<comment type="pathway">
    <text evidence="1 9">Porphyrin-containing compound metabolism; protoporphyrin-IX biosynthesis; coproporphyrinogen-III from 5-aminolevulinate: step 3/4.</text>
</comment>
<dbReference type="InterPro" id="IPR039793">
    <property type="entry name" value="UROS/Hem4"/>
</dbReference>
<comment type="catalytic activity">
    <reaction evidence="8 9">
        <text>hydroxymethylbilane = uroporphyrinogen III + H2O</text>
        <dbReference type="Rhea" id="RHEA:18965"/>
        <dbReference type="ChEBI" id="CHEBI:15377"/>
        <dbReference type="ChEBI" id="CHEBI:57308"/>
        <dbReference type="ChEBI" id="CHEBI:57845"/>
        <dbReference type="EC" id="4.2.1.75"/>
    </reaction>
</comment>
<evidence type="ECO:0000313" key="11">
    <source>
        <dbReference type="EMBL" id="SHG75879.1"/>
    </source>
</evidence>
<evidence type="ECO:0000256" key="7">
    <source>
        <dbReference type="ARBA" id="ARBA00040167"/>
    </source>
</evidence>
<dbReference type="CDD" id="cd06578">
    <property type="entry name" value="HemD"/>
    <property type="match status" value="1"/>
</dbReference>
<dbReference type="AlphaFoldDB" id="A0A1M5MG80"/>
<dbReference type="GO" id="GO:0006780">
    <property type="term" value="P:uroporphyrinogen III biosynthetic process"/>
    <property type="evidence" value="ECO:0007669"/>
    <property type="project" value="UniProtKB-UniRule"/>
</dbReference>
<reference evidence="11 12" key="1">
    <citation type="submission" date="2016-11" db="EMBL/GenBank/DDBJ databases">
        <authorList>
            <person name="Jaros S."/>
            <person name="Januszkiewicz K."/>
            <person name="Wedrychowicz H."/>
        </authorList>
    </citation>
    <scope>NUCLEOTIDE SEQUENCE [LARGE SCALE GENOMIC DNA]</scope>
    <source>
        <strain evidence="11 12">CGMCC 1.10190</strain>
    </source>
</reference>
<dbReference type="EMBL" id="FQXE01000001">
    <property type="protein sequence ID" value="SHG75879.1"/>
    <property type="molecule type" value="Genomic_DNA"/>
</dbReference>
<evidence type="ECO:0000256" key="4">
    <source>
        <dbReference type="ARBA" id="ARBA00023239"/>
    </source>
</evidence>
<comment type="function">
    <text evidence="6 9">Catalyzes cyclization of the linear tetrapyrrole, hydroxymethylbilane, to the macrocyclic uroporphyrinogen III.</text>
</comment>
<evidence type="ECO:0000256" key="8">
    <source>
        <dbReference type="ARBA" id="ARBA00048617"/>
    </source>
</evidence>
<dbReference type="SUPFAM" id="SSF69618">
    <property type="entry name" value="HemD-like"/>
    <property type="match status" value="1"/>
</dbReference>
<keyword evidence="12" id="KW-1185">Reference proteome</keyword>
<evidence type="ECO:0000256" key="1">
    <source>
        <dbReference type="ARBA" id="ARBA00004772"/>
    </source>
</evidence>
<evidence type="ECO:0000256" key="2">
    <source>
        <dbReference type="ARBA" id="ARBA00008133"/>
    </source>
</evidence>
<dbReference type="STRING" id="658167.SAMN04488135_101208"/>
<dbReference type="Gene3D" id="3.40.50.10090">
    <property type="match status" value="2"/>
</dbReference>
<evidence type="ECO:0000256" key="3">
    <source>
        <dbReference type="ARBA" id="ARBA00013109"/>
    </source>
</evidence>
<dbReference type="PANTHER" id="PTHR38042">
    <property type="entry name" value="UROPORPHYRINOGEN-III SYNTHASE, CHLOROPLASTIC"/>
    <property type="match status" value="1"/>
</dbReference>